<evidence type="ECO:0000313" key="2">
    <source>
        <dbReference type="Proteomes" id="UP001172630"/>
    </source>
</evidence>
<gene>
    <name evidence="1" type="ORF">PY650_26960</name>
</gene>
<comment type="caution">
    <text evidence="1">The sequence shown here is derived from an EMBL/GenBank/DDBJ whole genome shotgun (WGS) entry which is preliminary data.</text>
</comment>
<dbReference type="RefSeq" id="WP_285882660.1">
    <property type="nucleotide sequence ID" value="NZ_JARFYN010000046.1"/>
</dbReference>
<organism evidence="1 2">
    <name type="scientific">Rhizobium calliandrae</name>
    <dbReference type="NCBI Taxonomy" id="1312182"/>
    <lineage>
        <taxon>Bacteria</taxon>
        <taxon>Pseudomonadati</taxon>
        <taxon>Pseudomonadota</taxon>
        <taxon>Alphaproteobacteria</taxon>
        <taxon>Hyphomicrobiales</taxon>
        <taxon>Rhizobiaceae</taxon>
        <taxon>Rhizobium/Agrobacterium group</taxon>
        <taxon>Rhizobium</taxon>
    </lineage>
</organism>
<dbReference type="EMBL" id="JARFYN010000046">
    <property type="protein sequence ID" value="MDL2409210.1"/>
    <property type="molecule type" value="Genomic_DNA"/>
</dbReference>
<sequence>MLGPIKQGGKNVETDELRAALDETRLFVDGNLSSLNAMVLLHFGLCSPPTGLPTKVLGRQALPTSLR</sequence>
<protein>
    <submittedName>
        <fullName evidence="1">Uncharacterized protein</fullName>
    </submittedName>
</protein>
<accession>A0ABT7KKS0</accession>
<keyword evidence="2" id="KW-1185">Reference proteome</keyword>
<proteinExistence type="predicted"/>
<evidence type="ECO:0000313" key="1">
    <source>
        <dbReference type="EMBL" id="MDL2409210.1"/>
    </source>
</evidence>
<name>A0ABT7KKS0_9HYPH</name>
<reference evidence="1" key="1">
    <citation type="submission" date="2023-06" db="EMBL/GenBank/DDBJ databases">
        <title>Phylogenetic Diversity of Rhizobium strains.</title>
        <authorList>
            <person name="Moura F.T."/>
            <person name="Helene L.C.F."/>
            <person name="Hungria M."/>
        </authorList>
    </citation>
    <scope>NUCLEOTIDE SEQUENCE</scope>
    <source>
        <strain evidence="1">CCGE524</strain>
    </source>
</reference>
<dbReference type="Proteomes" id="UP001172630">
    <property type="component" value="Unassembled WGS sequence"/>
</dbReference>